<proteinExistence type="predicted"/>
<gene>
    <name evidence="2" type="ORF">AVDCRST_MAG64-2207</name>
</gene>
<feature type="compositionally biased region" description="Basic and acidic residues" evidence="1">
    <location>
        <begin position="223"/>
        <end position="232"/>
    </location>
</feature>
<evidence type="ECO:0000313" key="2">
    <source>
        <dbReference type="EMBL" id="CAA9409602.1"/>
    </source>
</evidence>
<dbReference type="AlphaFoldDB" id="A0A6J4PGQ6"/>
<feature type="compositionally biased region" description="Basic and acidic residues" evidence="1">
    <location>
        <begin position="161"/>
        <end position="170"/>
    </location>
</feature>
<feature type="compositionally biased region" description="Basic residues" evidence="1">
    <location>
        <begin position="233"/>
        <end position="267"/>
    </location>
</feature>
<dbReference type="EMBL" id="CADCUQ010000498">
    <property type="protein sequence ID" value="CAA9409602.1"/>
    <property type="molecule type" value="Genomic_DNA"/>
</dbReference>
<protein>
    <submittedName>
        <fullName evidence="2">Uncharacterized protein</fullName>
    </submittedName>
</protein>
<evidence type="ECO:0000256" key="1">
    <source>
        <dbReference type="SAM" id="MobiDB-lite"/>
    </source>
</evidence>
<feature type="compositionally biased region" description="Low complexity" evidence="1">
    <location>
        <begin position="359"/>
        <end position="368"/>
    </location>
</feature>
<sequence length="368" mass="40061">MQPLDDGGRHLHGAVDGRLGAVDDALAEHDAHAADVEHLEHVLARLAEEVGGAAVDLHPAADLVDQRQFLVRVGELAGERVELLLEAVELDGVARHRLEHAGRAEQRLAAVRRQRVGGGREPAAVEAELRAAAQDVLGQRERVRTGGQHEHGGDLPLLGVRDGHDREPRQRVGRQAGGGGDGQRADGAQHGRLGRLLPAEQRQRVAGEERLGLGVVVRQAAVEGRRQQEQPRRPHPRRQRVERRRRHRQLRRRRRRCRGRGRGRGRGRASASRSHGVTSGGNGVGPGGVAGEVGRFVRHVLRASRVARSRPGRAKHSPARATRPSSSSSSETARARPRARVNGPAALRRRRRRSRPAPRVRSPAVAAG</sequence>
<accession>A0A6J4PGQ6</accession>
<feature type="compositionally biased region" description="Basic residues" evidence="1">
    <location>
        <begin position="347"/>
        <end position="358"/>
    </location>
</feature>
<feature type="region of interest" description="Disordered" evidence="1">
    <location>
        <begin position="222"/>
        <end position="290"/>
    </location>
</feature>
<feature type="region of interest" description="Disordered" evidence="1">
    <location>
        <begin position="303"/>
        <end position="368"/>
    </location>
</feature>
<feature type="compositionally biased region" description="Basic and acidic residues" evidence="1">
    <location>
        <begin position="142"/>
        <end position="153"/>
    </location>
</feature>
<feature type="compositionally biased region" description="Low complexity" evidence="1">
    <location>
        <begin position="319"/>
        <end position="332"/>
    </location>
</feature>
<organism evidence="2">
    <name type="scientific">uncultured Phycisphaerae bacterium</name>
    <dbReference type="NCBI Taxonomy" id="904963"/>
    <lineage>
        <taxon>Bacteria</taxon>
        <taxon>Pseudomonadati</taxon>
        <taxon>Planctomycetota</taxon>
        <taxon>Phycisphaerae</taxon>
        <taxon>environmental samples</taxon>
    </lineage>
</organism>
<feature type="compositionally biased region" description="Basic residues" evidence="1">
    <location>
        <begin position="303"/>
        <end position="318"/>
    </location>
</feature>
<feature type="region of interest" description="Disordered" evidence="1">
    <location>
        <begin position="142"/>
        <end position="200"/>
    </location>
</feature>
<name>A0A6J4PGQ6_9BACT</name>
<reference evidence="2" key="1">
    <citation type="submission" date="2020-02" db="EMBL/GenBank/DDBJ databases">
        <authorList>
            <person name="Meier V. D."/>
        </authorList>
    </citation>
    <scope>NUCLEOTIDE SEQUENCE</scope>
    <source>
        <strain evidence="2">AVDCRST_MAG64</strain>
    </source>
</reference>
<feature type="compositionally biased region" description="Gly residues" evidence="1">
    <location>
        <begin position="278"/>
        <end position="290"/>
    </location>
</feature>